<dbReference type="Proteomes" id="UP000653454">
    <property type="component" value="Unassembled WGS sequence"/>
</dbReference>
<dbReference type="InterPro" id="IPR045028">
    <property type="entry name" value="DinG/Rad3-like"/>
</dbReference>
<dbReference type="GO" id="GO:0003678">
    <property type="term" value="F:DNA helicase activity"/>
    <property type="evidence" value="ECO:0007669"/>
    <property type="project" value="TreeGrafter"/>
</dbReference>
<evidence type="ECO:0000313" key="2">
    <source>
        <dbReference type="EMBL" id="CAG9138371.1"/>
    </source>
</evidence>
<organism evidence="2 3">
    <name type="scientific">Plutella xylostella</name>
    <name type="common">Diamondback moth</name>
    <name type="synonym">Plutella maculipennis</name>
    <dbReference type="NCBI Taxonomy" id="51655"/>
    <lineage>
        <taxon>Eukaryota</taxon>
        <taxon>Metazoa</taxon>
        <taxon>Ecdysozoa</taxon>
        <taxon>Arthropoda</taxon>
        <taxon>Hexapoda</taxon>
        <taxon>Insecta</taxon>
        <taxon>Pterygota</taxon>
        <taxon>Neoptera</taxon>
        <taxon>Endopterygota</taxon>
        <taxon>Lepidoptera</taxon>
        <taxon>Glossata</taxon>
        <taxon>Ditrysia</taxon>
        <taxon>Yponomeutoidea</taxon>
        <taxon>Plutellidae</taxon>
        <taxon>Plutella</taxon>
    </lineage>
</organism>
<dbReference type="InterPro" id="IPR027417">
    <property type="entry name" value="P-loop_NTPase"/>
</dbReference>
<dbReference type="PANTHER" id="PTHR11472">
    <property type="entry name" value="DNA REPAIR DEAD HELICASE RAD3/XP-D SUBFAMILY MEMBER"/>
    <property type="match status" value="1"/>
</dbReference>
<dbReference type="GO" id="GO:0006139">
    <property type="term" value="P:nucleobase-containing compound metabolic process"/>
    <property type="evidence" value="ECO:0007669"/>
    <property type="project" value="InterPro"/>
</dbReference>
<protein>
    <submittedName>
        <fullName evidence="2">(diamondback moth) hypothetical protein</fullName>
    </submittedName>
</protein>
<dbReference type="Pfam" id="PF13307">
    <property type="entry name" value="Helicase_C_2"/>
    <property type="match status" value="1"/>
</dbReference>
<feature type="domain" description="ATP-dependent helicase C-terminal" evidence="1">
    <location>
        <begin position="127"/>
        <end position="288"/>
    </location>
</feature>
<proteinExistence type="predicted"/>
<name>A0A8S4GET7_PLUXY</name>
<accession>A0A8S4GET7</accession>
<dbReference type="EMBL" id="CAJHNJ030000614">
    <property type="protein sequence ID" value="CAG9138371.1"/>
    <property type="molecule type" value="Genomic_DNA"/>
</dbReference>
<gene>
    <name evidence="2" type="ORF">PLXY2_LOCUS16625</name>
</gene>
<reference evidence="2" key="1">
    <citation type="submission" date="2020-11" db="EMBL/GenBank/DDBJ databases">
        <authorList>
            <person name="Whiteford S."/>
        </authorList>
    </citation>
    <scope>NUCLEOTIDE SEQUENCE</scope>
</reference>
<dbReference type="Gene3D" id="3.40.50.300">
    <property type="entry name" value="P-loop containing nucleotide triphosphate hydrolases"/>
    <property type="match status" value="1"/>
</dbReference>
<dbReference type="InterPro" id="IPR006555">
    <property type="entry name" value="ATP-dep_Helicase_C"/>
</dbReference>
<dbReference type="SMART" id="SM00491">
    <property type="entry name" value="HELICc2"/>
    <property type="match status" value="1"/>
</dbReference>
<evidence type="ECO:0000259" key="1">
    <source>
        <dbReference type="SMART" id="SM00491"/>
    </source>
</evidence>
<dbReference type="GO" id="GO:0034085">
    <property type="term" value="P:establishment of sister chromatid cohesion"/>
    <property type="evidence" value="ECO:0007669"/>
    <property type="project" value="TreeGrafter"/>
</dbReference>
<dbReference type="GO" id="GO:0005634">
    <property type="term" value="C:nucleus"/>
    <property type="evidence" value="ECO:0007669"/>
    <property type="project" value="TreeGrafter"/>
</dbReference>
<dbReference type="GO" id="GO:0003676">
    <property type="term" value="F:nucleic acid binding"/>
    <property type="evidence" value="ECO:0007669"/>
    <property type="project" value="InterPro"/>
</dbReference>
<keyword evidence="3" id="KW-1185">Reference proteome</keyword>
<sequence>MLSSRCSRGAWSLRRALLRYELLDATAHFTDVVTRCRSATTPLLMTSPPPVLTSSPLPRDVTVVRCDHVVPAENVLAVCLSKGPSNLSLNFSYESRQSKPILDELGRILRNVCNIVPGGVICFLPSYSYEQTIHEHLRTAGVLDVIRKKKKVFREPKNASDVEQHHITVLILLVSFRYCQKYALAVKNKDNGNTGALLLSVVGGKLSEGLNFSDELGRCVLVAGLPYPNSRSPELQEKMKYLSRSRAGAGNEYYENLCMKAVNQCIGRAVRHVNDYACVLLVDERYSRPNTVSALPTFVQKSLTTNANFGPTIGSIAKFFTRHKDKDNLKNNI</sequence>
<dbReference type="GO" id="GO:0016818">
    <property type="term" value="F:hydrolase activity, acting on acid anhydrides, in phosphorus-containing anhydrides"/>
    <property type="evidence" value="ECO:0007669"/>
    <property type="project" value="InterPro"/>
</dbReference>
<dbReference type="GO" id="GO:0005524">
    <property type="term" value="F:ATP binding"/>
    <property type="evidence" value="ECO:0007669"/>
    <property type="project" value="InterPro"/>
</dbReference>
<dbReference type="PANTHER" id="PTHR11472:SF41">
    <property type="entry name" value="ATP-DEPENDENT DNA HELICASE DDX11-RELATED"/>
    <property type="match status" value="1"/>
</dbReference>
<comment type="caution">
    <text evidence="2">The sequence shown here is derived from an EMBL/GenBank/DDBJ whole genome shotgun (WGS) entry which is preliminary data.</text>
</comment>
<dbReference type="AlphaFoldDB" id="A0A8S4GET7"/>
<evidence type="ECO:0000313" key="3">
    <source>
        <dbReference type="Proteomes" id="UP000653454"/>
    </source>
</evidence>
<dbReference type="CDD" id="cd18788">
    <property type="entry name" value="SF2_C_XPD"/>
    <property type="match status" value="1"/>
</dbReference>